<dbReference type="STRING" id="269796.Rru_A2093"/>
<keyword evidence="2" id="KW-0808">Transferase</keyword>
<dbReference type="PANTHER" id="PTHR36973">
    <property type="entry name" value="SLL1456 PROTEIN-RELATED"/>
    <property type="match status" value="1"/>
</dbReference>
<dbReference type="eggNOG" id="COG0438">
    <property type="taxonomic scope" value="Bacteria"/>
</dbReference>
<feature type="domain" description="Methyltransferase FkbM" evidence="1">
    <location>
        <begin position="49"/>
        <end position="213"/>
    </location>
</feature>
<dbReference type="SUPFAM" id="SSF53335">
    <property type="entry name" value="S-adenosyl-L-methionine-dependent methyltransferases"/>
    <property type="match status" value="1"/>
</dbReference>
<name>Q2RSK2_RHORT</name>
<dbReference type="EnsemblBacteria" id="ABC22893">
    <property type="protein sequence ID" value="ABC22893"/>
    <property type="gene ID" value="Rru_A2093"/>
</dbReference>
<dbReference type="EMBL" id="CP000230">
    <property type="protein sequence ID" value="ABC22893.1"/>
    <property type="molecule type" value="Genomic_DNA"/>
</dbReference>
<dbReference type="SMR" id="Q2RSK2"/>
<reference evidence="2 3" key="1">
    <citation type="journal article" date="2011" name="Stand. Genomic Sci.">
        <title>Complete genome sequence of Rhodospirillum rubrum type strain (S1).</title>
        <authorList>
            <person name="Munk A.C."/>
            <person name="Copeland A."/>
            <person name="Lucas S."/>
            <person name="Lapidus A."/>
            <person name="Del Rio T.G."/>
            <person name="Barry K."/>
            <person name="Detter J.C."/>
            <person name="Hammon N."/>
            <person name="Israni S."/>
            <person name="Pitluck S."/>
            <person name="Brettin T."/>
            <person name="Bruce D."/>
            <person name="Han C."/>
            <person name="Tapia R."/>
            <person name="Gilna P."/>
            <person name="Schmutz J."/>
            <person name="Larimer F."/>
            <person name="Land M."/>
            <person name="Kyrpides N.C."/>
            <person name="Mavromatis K."/>
            <person name="Richardson P."/>
            <person name="Rohde M."/>
            <person name="Goker M."/>
            <person name="Klenk H.P."/>
            <person name="Zhang Y."/>
            <person name="Roberts G.P."/>
            <person name="Reslewic S."/>
            <person name="Schwartz D.C."/>
        </authorList>
    </citation>
    <scope>NUCLEOTIDE SEQUENCE [LARGE SCALE GENOMIC DNA]</scope>
    <source>
        <strain evidence="3">ATCC 11170 / ATH 1.1.1 / DSM 467 / LMG 4362 / NCIMB 8255 / S1</strain>
    </source>
</reference>
<organism evidence="2 3">
    <name type="scientific">Rhodospirillum rubrum (strain ATCC 11170 / ATH 1.1.1 / DSM 467 / LMG 4362 / NCIMB 8255 / S1)</name>
    <dbReference type="NCBI Taxonomy" id="269796"/>
    <lineage>
        <taxon>Bacteria</taxon>
        <taxon>Pseudomonadati</taxon>
        <taxon>Pseudomonadota</taxon>
        <taxon>Alphaproteobacteria</taxon>
        <taxon>Rhodospirillales</taxon>
        <taxon>Rhodospirillaceae</taxon>
        <taxon>Rhodospirillum</taxon>
    </lineage>
</organism>
<dbReference type="PATRIC" id="fig|269796.9.peg.2183"/>
<gene>
    <name evidence="2" type="ordered locus">Rru_A2093</name>
</gene>
<sequence>MTAPMNVIDDYYVSLGKIGILNYRTMDESGENAFLRKYLPSLSSPTILDVGANIGGYSKAILRESPSARVYAFEPHPITFGNLTKDTAEDRFHALNIGIGAKEETLDFYDYRDEDGSSHASLYKEVIEDIHHRPSTSHRVSIRRLDDVCAELGLPHIALLKIDTEGHELAALQGAERLIRSGAIDVIQFEFNEMNVISRCFFKDFWDFLPDYRFFRLLPHGSIEIKTYIPSFCEIFAFQNIVCVKKDLPEFF</sequence>
<dbReference type="InterPro" id="IPR053188">
    <property type="entry name" value="FkbM_Methyltransferase"/>
</dbReference>
<dbReference type="HOGENOM" id="CLU_068034_0_0_5"/>
<dbReference type="InterPro" id="IPR029063">
    <property type="entry name" value="SAM-dependent_MTases_sf"/>
</dbReference>
<dbReference type="KEGG" id="rru:Rru_A2093"/>
<dbReference type="GO" id="GO:0032259">
    <property type="term" value="P:methylation"/>
    <property type="evidence" value="ECO:0007669"/>
    <property type="project" value="UniProtKB-KW"/>
</dbReference>
<accession>Q2RSK2</accession>
<dbReference type="GO" id="GO:0008171">
    <property type="term" value="F:O-methyltransferase activity"/>
    <property type="evidence" value="ECO:0007669"/>
    <property type="project" value="TreeGrafter"/>
</dbReference>
<evidence type="ECO:0000259" key="1">
    <source>
        <dbReference type="Pfam" id="PF05050"/>
    </source>
</evidence>
<evidence type="ECO:0000313" key="3">
    <source>
        <dbReference type="Proteomes" id="UP000001929"/>
    </source>
</evidence>
<dbReference type="Gene3D" id="3.40.50.150">
    <property type="entry name" value="Vaccinia Virus protein VP39"/>
    <property type="match status" value="1"/>
</dbReference>
<evidence type="ECO:0000313" key="2">
    <source>
        <dbReference type="EMBL" id="ABC22893.1"/>
    </source>
</evidence>
<keyword evidence="3" id="KW-1185">Reference proteome</keyword>
<dbReference type="NCBIfam" id="TIGR01444">
    <property type="entry name" value="fkbM_fam"/>
    <property type="match status" value="1"/>
</dbReference>
<dbReference type="InterPro" id="IPR006342">
    <property type="entry name" value="FkbM_mtfrase"/>
</dbReference>
<dbReference type="PhylomeDB" id="Q2RSK2"/>
<keyword evidence="2" id="KW-0489">Methyltransferase</keyword>
<dbReference type="Pfam" id="PF05050">
    <property type="entry name" value="Methyltransf_21"/>
    <property type="match status" value="1"/>
</dbReference>
<dbReference type="Proteomes" id="UP000001929">
    <property type="component" value="Chromosome"/>
</dbReference>
<protein>
    <submittedName>
        <fullName evidence="2">Methyltransferase FkbM</fullName>
    </submittedName>
</protein>
<proteinExistence type="predicted"/>
<dbReference type="AlphaFoldDB" id="Q2RSK2"/>
<dbReference type="PANTHER" id="PTHR36973:SF4">
    <property type="entry name" value="NODULATION PROTEIN"/>
    <property type="match status" value="1"/>
</dbReference>